<reference evidence="2 3" key="1">
    <citation type="submission" date="2020-02" db="EMBL/GenBank/DDBJ databases">
        <title>Genome sequences of Thiorhodococcus mannitoliphagus and Thiorhodococcus minor, purple sulfur photosynthetic bacteria in the gammaproteobacterial family, Chromatiaceae.</title>
        <authorList>
            <person name="Aviles F.A."/>
            <person name="Meyer T.E."/>
            <person name="Kyndt J.A."/>
        </authorList>
    </citation>
    <scope>NUCLEOTIDE SEQUENCE [LARGE SCALE GENOMIC DNA]</scope>
    <source>
        <strain evidence="2 3">DSM 11518</strain>
    </source>
</reference>
<dbReference type="AlphaFoldDB" id="A0A6M0K651"/>
<dbReference type="Proteomes" id="UP000483379">
    <property type="component" value="Unassembled WGS sequence"/>
</dbReference>
<proteinExistence type="predicted"/>
<organism evidence="2 3">
    <name type="scientific">Thiorhodococcus minor</name>
    <dbReference type="NCBI Taxonomy" id="57489"/>
    <lineage>
        <taxon>Bacteria</taxon>
        <taxon>Pseudomonadati</taxon>
        <taxon>Pseudomonadota</taxon>
        <taxon>Gammaproteobacteria</taxon>
        <taxon>Chromatiales</taxon>
        <taxon>Chromatiaceae</taxon>
        <taxon>Thiorhodococcus</taxon>
    </lineage>
</organism>
<gene>
    <name evidence="2" type="ORF">G3446_23115</name>
</gene>
<dbReference type="SUPFAM" id="SSF48371">
    <property type="entry name" value="ARM repeat"/>
    <property type="match status" value="1"/>
</dbReference>
<keyword evidence="3" id="KW-1185">Reference proteome</keyword>
<dbReference type="RefSeq" id="WP_164455738.1">
    <property type="nucleotide sequence ID" value="NZ_JAAIJQ010000106.1"/>
</dbReference>
<comment type="caution">
    <text evidence="2">The sequence shown here is derived from an EMBL/GenBank/DDBJ whole genome shotgun (WGS) entry which is preliminary data.</text>
</comment>
<dbReference type="InterPro" id="IPR011989">
    <property type="entry name" value="ARM-like"/>
</dbReference>
<dbReference type="InterPro" id="IPR016024">
    <property type="entry name" value="ARM-type_fold"/>
</dbReference>
<protein>
    <recommendedName>
        <fullName evidence="4">HEAT repeat domain-containing protein</fullName>
    </recommendedName>
</protein>
<feature type="compositionally biased region" description="Basic residues" evidence="1">
    <location>
        <begin position="8"/>
        <end position="20"/>
    </location>
</feature>
<feature type="region of interest" description="Disordered" evidence="1">
    <location>
        <begin position="1"/>
        <end position="35"/>
    </location>
</feature>
<name>A0A6M0K651_9GAMM</name>
<evidence type="ECO:0000313" key="3">
    <source>
        <dbReference type="Proteomes" id="UP000483379"/>
    </source>
</evidence>
<dbReference type="Gene3D" id="1.25.10.10">
    <property type="entry name" value="Leucine-rich Repeat Variant"/>
    <property type="match status" value="1"/>
</dbReference>
<accession>A0A6M0K651</accession>
<evidence type="ECO:0000313" key="2">
    <source>
        <dbReference type="EMBL" id="NEV64724.1"/>
    </source>
</evidence>
<sequence length="339" mass="38089">MSKNRDEKRRRKKQKTRSRGVARPTMQPRHRQPVAMPSAQTMWRTMHLDFAVQEKLIETTMDVQPFLWKRDASKIRQIEQATDLAAVLDLTPVATGLADYAWLKRMREFGTSAAPAIVTRLQSDDWMRLHRKASAGAQERLIGALRWCGNAGSDALIDCWDTLDDYGRSLACVAIGLLNAHSAADRLWAFFESARSAPTTHWIGPLWGLIDLADARAADALLELVLARVAFYEQYGFLCRAGDQRAVRPLVAAMLDGPEELRADAMWALTGIAHRLGRKRLGEALRGDDGIAETPAETIEMLVDRIFLYSQQDVERHFETFCDRHASSLSSTQGHGPQH</sequence>
<dbReference type="EMBL" id="JAAIJQ010000106">
    <property type="protein sequence ID" value="NEV64724.1"/>
    <property type="molecule type" value="Genomic_DNA"/>
</dbReference>
<evidence type="ECO:0008006" key="4">
    <source>
        <dbReference type="Google" id="ProtNLM"/>
    </source>
</evidence>
<evidence type="ECO:0000256" key="1">
    <source>
        <dbReference type="SAM" id="MobiDB-lite"/>
    </source>
</evidence>